<protein>
    <recommendedName>
        <fullName evidence="11">Man1/Src1 C-terminal domain-containing protein</fullName>
    </recommendedName>
</protein>
<name>A0A4V6S1D1_9AGAM</name>
<reference evidence="9 10" key="1">
    <citation type="submission" date="2019-02" db="EMBL/GenBank/DDBJ databases">
        <title>Genome sequencing of the rare red list fungi Bondarzewia mesenterica.</title>
        <authorList>
            <person name="Buettner E."/>
            <person name="Kellner H."/>
        </authorList>
    </citation>
    <scope>NUCLEOTIDE SEQUENCE [LARGE SCALE GENOMIC DNA]</scope>
    <source>
        <strain evidence="9 10">DSM 108281</strain>
    </source>
</reference>
<gene>
    <name evidence="9" type="ORF">EW146_g7396</name>
</gene>
<evidence type="ECO:0000256" key="2">
    <source>
        <dbReference type="ARBA" id="ARBA00022692"/>
    </source>
</evidence>
<feature type="non-terminal residue" evidence="9">
    <location>
        <position position="750"/>
    </location>
</feature>
<dbReference type="GO" id="GO:0034399">
    <property type="term" value="C:nuclear periphery"/>
    <property type="evidence" value="ECO:0007669"/>
    <property type="project" value="TreeGrafter"/>
</dbReference>
<dbReference type="Pfam" id="PF12949">
    <property type="entry name" value="HeH"/>
    <property type="match status" value="1"/>
</dbReference>
<feature type="domain" description="Man1/Src1-like C-terminal" evidence="7">
    <location>
        <begin position="398"/>
        <end position="749"/>
    </location>
</feature>
<dbReference type="OrthoDB" id="5376590at2759"/>
<feature type="domain" description="HeH/LEM" evidence="8">
    <location>
        <begin position="40"/>
        <end position="74"/>
    </location>
</feature>
<comment type="caution">
    <text evidence="9">The sequence shown here is derived from an EMBL/GenBank/DDBJ whole genome shotgun (WGS) entry which is preliminary data.</text>
</comment>
<dbReference type="GO" id="GO:0005783">
    <property type="term" value="C:endoplasmic reticulum"/>
    <property type="evidence" value="ECO:0007669"/>
    <property type="project" value="TreeGrafter"/>
</dbReference>
<evidence type="ECO:0008006" key="11">
    <source>
        <dbReference type="Google" id="ProtNLM"/>
    </source>
</evidence>
<evidence type="ECO:0000256" key="3">
    <source>
        <dbReference type="ARBA" id="ARBA00022989"/>
    </source>
</evidence>
<feature type="compositionally biased region" description="Acidic residues" evidence="6">
    <location>
        <begin position="326"/>
        <end position="335"/>
    </location>
</feature>
<dbReference type="GO" id="GO:0071763">
    <property type="term" value="P:nuclear membrane organization"/>
    <property type="evidence" value="ECO:0007669"/>
    <property type="project" value="TreeGrafter"/>
</dbReference>
<keyword evidence="2" id="KW-0812">Transmembrane</keyword>
<evidence type="ECO:0000256" key="1">
    <source>
        <dbReference type="ARBA" id="ARBA00004126"/>
    </source>
</evidence>
<dbReference type="GO" id="GO:0003682">
    <property type="term" value="F:chromatin binding"/>
    <property type="evidence" value="ECO:0007669"/>
    <property type="project" value="InterPro"/>
</dbReference>
<keyword evidence="4" id="KW-0472">Membrane</keyword>
<feature type="compositionally biased region" description="Acidic residues" evidence="6">
    <location>
        <begin position="167"/>
        <end position="176"/>
    </location>
</feature>
<keyword evidence="10" id="KW-1185">Reference proteome</keyword>
<feature type="region of interest" description="Disordered" evidence="6">
    <location>
        <begin position="311"/>
        <end position="335"/>
    </location>
</feature>
<feature type="compositionally biased region" description="Polar residues" evidence="6">
    <location>
        <begin position="147"/>
        <end position="159"/>
    </location>
</feature>
<dbReference type="AlphaFoldDB" id="A0A4V6S1D1"/>
<accession>A0A4V6S1D1</accession>
<evidence type="ECO:0000256" key="4">
    <source>
        <dbReference type="ARBA" id="ARBA00023136"/>
    </source>
</evidence>
<evidence type="ECO:0000259" key="7">
    <source>
        <dbReference type="Pfam" id="PF09402"/>
    </source>
</evidence>
<dbReference type="GO" id="GO:0005637">
    <property type="term" value="C:nuclear inner membrane"/>
    <property type="evidence" value="ECO:0007669"/>
    <property type="project" value="InterPro"/>
</dbReference>
<evidence type="ECO:0000313" key="10">
    <source>
        <dbReference type="Proteomes" id="UP000310158"/>
    </source>
</evidence>
<evidence type="ECO:0000256" key="6">
    <source>
        <dbReference type="SAM" id="MobiDB-lite"/>
    </source>
</evidence>
<feature type="compositionally biased region" description="Polar residues" evidence="6">
    <location>
        <begin position="213"/>
        <end position="225"/>
    </location>
</feature>
<sequence length="750" mass="81929">MNALFDTVSRSSFTTFIMSRSMTAAQVIALGEYLDPDFDPASLTVTQLLGVFGFHNVRYPTPYTKPKLIQLFNDEIKPKTNKFKKDRLKRENSLASDDGIKDGVTGKLIGGEKKPLRRSSRRGSRAPSADSEAAEAKPEPPKRRRSSAQPNLGGPSTRTGIPAEPVLVEESEPEEEVAVRKVSRGKKSSEDAGSRARRVSQAFAEDSGWEDNNIFQSGAESSSPARPSPVKSRARKGPASKGAVPKATRRSTRKATSAPPEMLPSSSPPRDFEDNAPISPPRAAKFEPRLPAPIFSTGRSVASPVRKKLFAPTEPVPSPLRSEEVKEVEENELPQDADVSGEGLIEVDSEESGAEEEIEESKEEIAISSRSVTLSRPTDTTPAPAGFPIFRLLVFTLFILPSLWFGFLPYKAESASIGYCDAGKNTNDVLEVLRTRHAAVEACNRENRTLLYAPPLPSESAAVNESVERENPACPTPSLIPHPDSCTPCPDHATCTIHNVECDNGYLLRLHPLLSLLPFPVTNSTSVSSEKLSGPVKAILTAVSVGLDGVPGVGSVALPPHCVMDPRRRRHIGVLGKAIESALGQERGRRLCAGNVPVVKDEDGGEAKRWGIEVAKLKERTKKSISPSNMNNYDDTFTDAMKQLTAWGSVFTSKDSEGREFIAHRTPDLDFACKVTVKTRELWQTWRLHIGAVVLAIAIIKYLQRRRANRQTESKRVAELVQVALDMLRNQELAHHTDPISAPHVYLSSL</sequence>
<comment type="subcellular location">
    <subcellularLocation>
        <location evidence="1">Nucleus membrane</location>
    </subcellularLocation>
</comment>
<evidence type="ECO:0000256" key="5">
    <source>
        <dbReference type="ARBA" id="ARBA00023242"/>
    </source>
</evidence>
<dbReference type="Pfam" id="PF09402">
    <property type="entry name" value="MSC"/>
    <property type="match status" value="1"/>
</dbReference>
<dbReference type="InterPro" id="IPR044780">
    <property type="entry name" value="Heh2/Src1"/>
</dbReference>
<dbReference type="EMBL" id="SGPL01000424">
    <property type="protein sequence ID" value="THH12753.1"/>
    <property type="molecule type" value="Genomic_DNA"/>
</dbReference>
<feature type="region of interest" description="Disordered" evidence="6">
    <location>
        <begin position="83"/>
        <end position="291"/>
    </location>
</feature>
<dbReference type="InterPro" id="IPR018996">
    <property type="entry name" value="Man1/Src1-like_C"/>
</dbReference>
<dbReference type="PANTHER" id="PTHR47808:SF2">
    <property type="entry name" value="LEM DOMAIN-CONTAINING PROTEIN 2"/>
    <property type="match status" value="1"/>
</dbReference>
<keyword evidence="5" id="KW-0539">Nucleus</keyword>
<evidence type="ECO:0000259" key="8">
    <source>
        <dbReference type="Pfam" id="PF12949"/>
    </source>
</evidence>
<dbReference type="PANTHER" id="PTHR47808">
    <property type="entry name" value="INNER NUCLEAR MEMBRANE PROTEIN HEH2-RELATED"/>
    <property type="match status" value="1"/>
</dbReference>
<proteinExistence type="predicted"/>
<dbReference type="Proteomes" id="UP000310158">
    <property type="component" value="Unassembled WGS sequence"/>
</dbReference>
<organism evidence="9 10">
    <name type="scientific">Bondarzewia mesenterica</name>
    <dbReference type="NCBI Taxonomy" id="1095465"/>
    <lineage>
        <taxon>Eukaryota</taxon>
        <taxon>Fungi</taxon>
        <taxon>Dikarya</taxon>
        <taxon>Basidiomycota</taxon>
        <taxon>Agaricomycotina</taxon>
        <taxon>Agaricomycetes</taxon>
        <taxon>Russulales</taxon>
        <taxon>Bondarzewiaceae</taxon>
        <taxon>Bondarzewia</taxon>
    </lineage>
</organism>
<feature type="compositionally biased region" description="Basic residues" evidence="6">
    <location>
        <begin position="115"/>
        <end position="124"/>
    </location>
</feature>
<keyword evidence="3" id="KW-1133">Transmembrane helix</keyword>
<evidence type="ECO:0000313" key="9">
    <source>
        <dbReference type="EMBL" id="THH12753.1"/>
    </source>
</evidence>
<dbReference type="InterPro" id="IPR025856">
    <property type="entry name" value="HeH/LEM_domain"/>
</dbReference>